<feature type="compositionally biased region" description="Basic and acidic residues" evidence="3">
    <location>
        <begin position="118"/>
        <end position="140"/>
    </location>
</feature>
<dbReference type="GO" id="GO:0000812">
    <property type="term" value="C:Swr1 complex"/>
    <property type="evidence" value="ECO:0007669"/>
    <property type="project" value="TreeGrafter"/>
</dbReference>
<evidence type="ECO:0000256" key="2">
    <source>
        <dbReference type="ARBA" id="ARBA00030244"/>
    </source>
</evidence>
<evidence type="ECO:0000256" key="1">
    <source>
        <dbReference type="ARBA" id="ARBA00019033"/>
    </source>
</evidence>
<evidence type="ECO:0000313" key="5">
    <source>
        <dbReference type="EMBL" id="CAB3381855.1"/>
    </source>
</evidence>
<evidence type="ECO:0000256" key="3">
    <source>
        <dbReference type="SAM" id="MobiDB-lite"/>
    </source>
</evidence>
<proteinExistence type="predicted"/>
<feature type="compositionally biased region" description="Basic and acidic residues" evidence="3">
    <location>
        <begin position="79"/>
        <end position="92"/>
    </location>
</feature>
<feature type="compositionally biased region" description="Acidic residues" evidence="3">
    <location>
        <begin position="37"/>
        <end position="49"/>
    </location>
</feature>
<dbReference type="OrthoDB" id="445677at2759"/>
<dbReference type="Pfam" id="PF07572">
    <property type="entry name" value="BCNT"/>
    <property type="match status" value="1"/>
</dbReference>
<dbReference type="PANTHER" id="PTHR48407">
    <property type="entry name" value="CRANIOFACIAL DEVELOPMENT PROTEIN 1"/>
    <property type="match status" value="1"/>
</dbReference>
<dbReference type="InterPro" id="IPR027124">
    <property type="entry name" value="Swc5/CFDP1/2"/>
</dbReference>
<evidence type="ECO:0000313" key="6">
    <source>
        <dbReference type="Proteomes" id="UP000494165"/>
    </source>
</evidence>
<dbReference type="Proteomes" id="UP000494165">
    <property type="component" value="Unassembled WGS sequence"/>
</dbReference>
<organism evidence="5 6">
    <name type="scientific">Cloeon dipterum</name>
    <dbReference type="NCBI Taxonomy" id="197152"/>
    <lineage>
        <taxon>Eukaryota</taxon>
        <taxon>Metazoa</taxon>
        <taxon>Ecdysozoa</taxon>
        <taxon>Arthropoda</taxon>
        <taxon>Hexapoda</taxon>
        <taxon>Insecta</taxon>
        <taxon>Pterygota</taxon>
        <taxon>Palaeoptera</taxon>
        <taxon>Ephemeroptera</taxon>
        <taxon>Pisciforma</taxon>
        <taxon>Baetidae</taxon>
        <taxon>Cloeon</taxon>
    </lineage>
</organism>
<sequence length="256" mass="28717">MSNLEDRADSESDCSDDEDYVPEGELNELSEESKSGDEEEGAENSDNDAETGQKRRSNSKKLKKPRKKAKVEENEEKPEEVCKEEAKKRAEDIWAAFKWDTGGSVSKTESSCTASASKPDELSKSDSKREEKKEKEEPKFFEFAGETHVLTGPSTLKPVEQAAPSRGPVLGGQRGKGGLAGILSQIKGKGTKLSTLEKSKMDWQNFKAQQGIEEEIQTHNRGKQGYLERQDFLERADLRRFEIEKQMRATARKSNH</sequence>
<reference evidence="5 6" key="1">
    <citation type="submission" date="2020-04" db="EMBL/GenBank/DDBJ databases">
        <authorList>
            <person name="Alioto T."/>
            <person name="Alioto T."/>
            <person name="Gomez Garrido J."/>
        </authorList>
    </citation>
    <scope>NUCLEOTIDE SEQUENCE [LARGE SCALE GENOMIC DNA]</scope>
</reference>
<dbReference type="PANTHER" id="PTHR48407:SF1">
    <property type="entry name" value="CRANIOFACIAL DEVELOPMENT PROTEIN 1"/>
    <property type="match status" value="1"/>
</dbReference>
<dbReference type="AlphaFoldDB" id="A0A8S1DLD5"/>
<feature type="compositionally biased region" description="Acidic residues" evidence="3">
    <location>
        <begin position="11"/>
        <end position="30"/>
    </location>
</feature>
<feature type="domain" description="BCNT-C" evidence="4">
    <location>
        <begin position="173"/>
        <end position="254"/>
    </location>
</feature>
<evidence type="ECO:0000259" key="4">
    <source>
        <dbReference type="PROSITE" id="PS51279"/>
    </source>
</evidence>
<feature type="compositionally biased region" description="Basic and acidic residues" evidence="3">
    <location>
        <begin position="1"/>
        <end position="10"/>
    </location>
</feature>
<dbReference type="EMBL" id="CADEPI010000249">
    <property type="protein sequence ID" value="CAB3381855.1"/>
    <property type="molecule type" value="Genomic_DNA"/>
</dbReference>
<dbReference type="InterPro" id="IPR011421">
    <property type="entry name" value="BCNT-C"/>
</dbReference>
<feature type="compositionally biased region" description="Polar residues" evidence="3">
    <location>
        <begin position="103"/>
        <end position="116"/>
    </location>
</feature>
<dbReference type="PROSITE" id="PS51279">
    <property type="entry name" value="BCNT_C"/>
    <property type="match status" value="1"/>
</dbReference>
<name>A0A8S1DLD5_9INSE</name>
<keyword evidence="6" id="KW-1185">Reference proteome</keyword>
<accession>A0A8S1DLD5</accession>
<feature type="region of interest" description="Disordered" evidence="3">
    <location>
        <begin position="1"/>
        <end position="176"/>
    </location>
</feature>
<gene>
    <name evidence="5" type="ORF">CLODIP_2_CD09047</name>
</gene>
<protein>
    <recommendedName>
        <fullName evidence="1">Craniofacial development protein 1</fullName>
    </recommendedName>
    <alternativeName>
        <fullName evidence="2">Bucentaur</fullName>
    </alternativeName>
</protein>
<feature type="compositionally biased region" description="Basic residues" evidence="3">
    <location>
        <begin position="54"/>
        <end position="69"/>
    </location>
</feature>
<comment type="caution">
    <text evidence="5">The sequence shown here is derived from an EMBL/GenBank/DDBJ whole genome shotgun (WGS) entry which is preliminary data.</text>
</comment>